<evidence type="ECO:0000259" key="1">
    <source>
        <dbReference type="Pfam" id="PF13228"/>
    </source>
</evidence>
<gene>
    <name evidence="2" type="ORF">H9962_03030</name>
</gene>
<reference evidence="2" key="1">
    <citation type="journal article" date="2021" name="PeerJ">
        <title>Extensive microbial diversity within the chicken gut microbiome revealed by metagenomics and culture.</title>
        <authorList>
            <person name="Gilroy R."/>
            <person name="Ravi A."/>
            <person name="Getino M."/>
            <person name="Pursley I."/>
            <person name="Horton D.L."/>
            <person name="Alikhan N.F."/>
            <person name="Baker D."/>
            <person name="Gharbi K."/>
            <person name="Hall N."/>
            <person name="Watson M."/>
            <person name="Adriaenssens E.M."/>
            <person name="Foster-Nyarko E."/>
            <person name="Jarju S."/>
            <person name="Secka A."/>
            <person name="Antonio M."/>
            <person name="Oren A."/>
            <person name="Chaudhuri R.R."/>
            <person name="La Ragione R."/>
            <person name="Hildebrand F."/>
            <person name="Pallen M.J."/>
        </authorList>
    </citation>
    <scope>NUCLEOTIDE SEQUENCE</scope>
    <source>
        <strain evidence="2">CHK186-16707</strain>
    </source>
</reference>
<dbReference type="AlphaFoldDB" id="A0A9D2HCT4"/>
<organism evidence="2 3">
    <name type="scientific">Candidatus Mailhella merdigallinarum</name>
    <dbReference type="NCBI Taxonomy" id="2838658"/>
    <lineage>
        <taxon>Bacteria</taxon>
        <taxon>Pseudomonadati</taxon>
        <taxon>Thermodesulfobacteriota</taxon>
        <taxon>Desulfovibrionia</taxon>
        <taxon>Desulfovibrionales</taxon>
        <taxon>Desulfovibrionaceae</taxon>
        <taxon>Mailhella</taxon>
    </lineage>
</organism>
<sequence length="312" mass="34745">MRGIDICRSFYEQCGAPLLKRKVPDMVARAAVGLAGEGSDCFGFDDLISRDHDWGPAFCLWLPATELNRDADRLEAALAGLPAVFEGIAVRMRPQLRQGRVGPLSIEDFYARFTNLTRPPASWKEWRLIPENFLAVATNGEIFHDPSGRFTAHRKALLAFYPEDVRRKKIAARLAGLAQSGQYNLPRVLRRGETVAALLTAAEFSRQALSLTFLLNRRYMPFYKWAFRAAADLPLLGEDARTALDGLARLRWDDISPQAAADAVEALCVRFASTLRAEGLSDVGGDWLLTHAEAVQRTIVTPELRAMPLMME</sequence>
<feature type="domain" description="DUF4037" evidence="1">
    <location>
        <begin position="126"/>
        <end position="225"/>
    </location>
</feature>
<comment type="caution">
    <text evidence="2">The sequence shown here is derived from an EMBL/GenBank/DDBJ whole genome shotgun (WGS) entry which is preliminary data.</text>
</comment>
<dbReference type="InterPro" id="IPR025117">
    <property type="entry name" value="DUF4037"/>
</dbReference>
<dbReference type="EMBL" id="DXAN01000005">
    <property type="protein sequence ID" value="HJA08154.1"/>
    <property type="molecule type" value="Genomic_DNA"/>
</dbReference>
<name>A0A9D2HCT4_9BACT</name>
<proteinExistence type="predicted"/>
<protein>
    <submittedName>
        <fullName evidence="2">DUF4037 domain-containing protein</fullName>
    </submittedName>
</protein>
<reference evidence="2" key="2">
    <citation type="submission" date="2021-04" db="EMBL/GenBank/DDBJ databases">
        <authorList>
            <person name="Gilroy R."/>
        </authorList>
    </citation>
    <scope>NUCLEOTIDE SEQUENCE</scope>
    <source>
        <strain evidence="2">CHK186-16707</strain>
    </source>
</reference>
<dbReference type="Pfam" id="PF13228">
    <property type="entry name" value="DUF4037"/>
    <property type="match status" value="1"/>
</dbReference>
<evidence type="ECO:0000313" key="3">
    <source>
        <dbReference type="Proteomes" id="UP000824225"/>
    </source>
</evidence>
<dbReference type="Proteomes" id="UP000824225">
    <property type="component" value="Unassembled WGS sequence"/>
</dbReference>
<accession>A0A9D2HCT4</accession>
<evidence type="ECO:0000313" key="2">
    <source>
        <dbReference type="EMBL" id="HJA08154.1"/>
    </source>
</evidence>